<dbReference type="OrthoDB" id="212218at2"/>
<evidence type="ECO:0000313" key="7">
    <source>
        <dbReference type="Proteomes" id="UP000317318"/>
    </source>
</evidence>
<dbReference type="PANTHER" id="PTHR44943">
    <property type="entry name" value="CELLULOSE SYNTHASE OPERON PROTEIN C"/>
    <property type="match status" value="1"/>
</dbReference>
<evidence type="ECO:0000256" key="5">
    <source>
        <dbReference type="SAM" id="MobiDB-lite"/>
    </source>
</evidence>
<protein>
    <submittedName>
        <fullName evidence="6">Tetratricopeptide repeat protein</fullName>
    </submittedName>
</protein>
<dbReference type="Pfam" id="PF13181">
    <property type="entry name" value="TPR_8"/>
    <property type="match status" value="1"/>
</dbReference>
<dbReference type="Proteomes" id="UP000317318">
    <property type="component" value="Chromosome"/>
</dbReference>
<feature type="repeat" description="TPR" evidence="3">
    <location>
        <begin position="139"/>
        <end position="172"/>
    </location>
</feature>
<evidence type="ECO:0000256" key="4">
    <source>
        <dbReference type="SAM" id="Coils"/>
    </source>
</evidence>
<proteinExistence type="predicted"/>
<dbReference type="KEGG" id="svp:Pan189_15680"/>
<dbReference type="PANTHER" id="PTHR44943:SF4">
    <property type="entry name" value="TPR REPEAT-CONTAINING PROTEIN MJ0798"/>
    <property type="match status" value="1"/>
</dbReference>
<dbReference type="Gene3D" id="1.25.40.10">
    <property type="entry name" value="Tetratricopeptide repeat domain"/>
    <property type="match status" value="2"/>
</dbReference>
<dbReference type="PROSITE" id="PS50005">
    <property type="entry name" value="TPR"/>
    <property type="match status" value="2"/>
</dbReference>
<organism evidence="6 7">
    <name type="scientific">Stratiformator vulcanicus</name>
    <dbReference type="NCBI Taxonomy" id="2527980"/>
    <lineage>
        <taxon>Bacteria</taxon>
        <taxon>Pseudomonadati</taxon>
        <taxon>Planctomycetota</taxon>
        <taxon>Planctomycetia</taxon>
        <taxon>Planctomycetales</taxon>
        <taxon>Planctomycetaceae</taxon>
        <taxon>Stratiformator</taxon>
    </lineage>
</organism>
<dbReference type="InterPro" id="IPR051685">
    <property type="entry name" value="Ycf3/AcsC/BcsC/TPR_MFPF"/>
</dbReference>
<dbReference type="AlphaFoldDB" id="A0A517QZW6"/>
<evidence type="ECO:0000256" key="1">
    <source>
        <dbReference type="ARBA" id="ARBA00022737"/>
    </source>
</evidence>
<sequence>MAQDKKSIAANCFKHGNEAMSKENWDYAIDMFTQCATLIPDNLIYRQSLRFAEQRKYGDNKTGARFAGPKLMGIRGKIKRAKMKKNWDALDLEAEKALRLNPWDEGFNSDVAQAAEERGYEEVAIFSLEKSLEVDGENLGYLRRLANLLEERGDYNRAQSVWNKVVKIDPDDQNARRKGVALASTKMIEGTLGSATSSRNTQPKTAYDAADAGDGADTDSPPDIDGPGQSYEADMLRAMKKKPDDRDLKTKLADYYRREDRLEEAAKLYKEAAQMSGDQNIAEQYEDTRLEQMRKNIEVAEEQLKTEEDKEAARKKVTALKAELAKREISIFAARVERYPQNSRIKFDLAKRYMMFKKWEQAIPLLQRASADNRIEPDARVLLGECFVNDGKQALALKQFEKALSLINEHDEEGLYLKSHYVLGRLAEDADDRDKAEDHYSQVLAIEYDYRDARKRLENLQAKA</sequence>
<accession>A0A517QZW6</accession>
<feature type="compositionally biased region" description="Polar residues" evidence="5">
    <location>
        <begin position="193"/>
        <end position="204"/>
    </location>
</feature>
<name>A0A517QZW6_9PLAN</name>
<dbReference type="SUPFAM" id="SSF48452">
    <property type="entry name" value="TPR-like"/>
    <property type="match status" value="2"/>
</dbReference>
<evidence type="ECO:0000256" key="2">
    <source>
        <dbReference type="ARBA" id="ARBA00022803"/>
    </source>
</evidence>
<keyword evidence="7" id="KW-1185">Reference proteome</keyword>
<evidence type="ECO:0000313" key="6">
    <source>
        <dbReference type="EMBL" id="QDT37196.1"/>
    </source>
</evidence>
<dbReference type="SMART" id="SM00028">
    <property type="entry name" value="TPR"/>
    <property type="match status" value="5"/>
</dbReference>
<dbReference type="EMBL" id="CP036268">
    <property type="protein sequence ID" value="QDT37196.1"/>
    <property type="molecule type" value="Genomic_DNA"/>
</dbReference>
<feature type="region of interest" description="Disordered" evidence="5">
    <location>
        <begin position="193"/>
        <end position="230"/>
    </location>
</feature>
<keyword evidence="2 3" id="KW-0802">TPR repeat</keyword>
<reference evidence="6 7" key="1">
    <citation type="submission" date="2019-02" db="EMBL/GenBank/DDBJ databases">
        <title>Deep-cultivation of Planctomycetes and their phenomic and genomic characterization uncovers novel biology.</title>
        <authorList>
            <person name="Wiegand S."/>
            <person name="Jogler M."/>
            <person name="Boedeker C."/>
            <person name="Pinto D."/>
            <person name="Vollmers J."/>
            <person name="Rivas-Marin E."/>
            <person name="Kohn T."/>
            <person name="Peeters S.H."/>
            <person name="Heuer A."/>
            <person name="Rast P."/>
            <person name="Oberbeckmann S."/>
            <person name="Bunk B."/>
            <person name="Jeske O."/>
            <person name="Meyerdierks A."/>
            <person name="Storesund J.E."/>
            <person name="Kallscheuer N."/>
            <person name="Luecker S."/>
            <person name="Lage O.M."/>
            <person name="Pohl T."/>
            <person name="Merkel B.J."/>
            <person name="Hornburger P."/>
            <person name="Mueller R.-W."/>
            <person name="Bruemmer F."/>
            <person name="Labrenz M."/>
            <person name="Spormann A.M."/>
            <person name="Op den Camp H."/>
            <person name="Overmann J."/>
            <person name="Amann R."/>
            <person name="Jetten M.S.M."/>
            <person name="Mascher T."/>
            <person name="Medema M.H."/>
            <person name="Devos D.P."/>
            <person name="Kaster A.-K."/>
            <person name="Ovreas L."/>
            <person name="Rohde M."/>
            <person name="Galperin M.Y."/>
            <person name="Jogler C."/>
        </authorList>
    </citation>
    <scope>NUCLEOTIDE SEQUENCE [LARGE SCALE GENOMIC DNA]</scope>
    <source>
        <strain evidence="6 7">Pan189</strain>
    </source>
</reference>
<evidence type="ECO:0000256" key="3">
    <source>
        <dbReference type="PROSITE-ProRule" id="PRU00339"/>
    </source>
</evidence>
<dbReference type="RefSeq" id="WP_145363332.1">
    <property type="nucleotide sequence ID" value="NZ_CP036268.1"/>
</dbReference>
<gene>
    <name evidence="6" type="ORF">Pan189_15680</name>
</gene>
<dbReference type="InterPro" id="IPR011990">
    <property type="entry name" value="TPR-like_helical_dom_sf"/>
</dbReference>
<keyword evidence="1" id="KW-0677">Repeat</keyword>
<feature type="coiled-coil region" evidence="4">
    <location>
        <begin position="252"/>
        <end position="323"/>
    </location>
</feature>
<dbReference type="InterPro" id="IPR019734">
    <property type="entry name" value="TPR_rpt"/>
</dbReference>
<dbReference type="Pfam" id="PF13432">
    <property type="entry name" value="TPR_16"/>
    <property type="match status" value="1"/>
</dbReference>
<keyword evidence="4" id="KW-0175">Coiled coil</keyword>
<feature type="repeat" description="TPR" evidence="3">
    <location>
        <begin position="377"/>
        <end position="410"/>
    </location>
</feature>